<dbReference type="EMBL" id="BPLQ01009725">
    <property type="protein sequence ID" value="GIY46197.1"/>
    <property type="molecule type" value="Genomic_DNA"/>
</dbReference>
<evidence type="ECO:0000313" key="2">
    <source>
        <dbReference type="Proteomes" id="UP001054837"/>
    </source>
</evidence>
<organism evidence="1 2">
    <name type="scientific">Caerostris darwini</name>
    <dbReference type="NCBI Taxonomy" id="1538125"/>
    <lineage>
        <taxon>Eukaryota</taxon>
        <taxon>Metazoa</taxon>
        <taxon>Ecdysozoa</taxon>
        <taxon>Arthropoda</taxon>
        <taxon>Chelicerata</taxon>
        <taxon>Arachnida</taxon>
        <taxon>Araneae</taxon>
        <taxon>Araneomorphae</taxon>
        <taxon>Entelegynae</taxon>
        <taxon>Araneoidea</taxon>
        <taxon>Araneidae</taxon>
        <taxon>Caerostris</taxon>
    </lineage>
</organism>
<reference evidence="1 2" key="1">
    <citation type="submission" date="2021-06" db="EMBL/GenBank/DDBJ databases">
        <title>Caerostris darwini draft genome.</title>
        <authorList>
            <person name="Kono N."/>
            <person name="Arakawa K."/>
        </authorList>
    </citation>
    <scope>NUCLEOTIDE SEQUENCE [LARGE SCALE GENOMIC DNA]</scope>
</reference>
<dbReference type="AlphaFoldDB" id="A0AAV4TN64"/>
<proteinExistence type="predicted"/>
<protein>
    <submittedName>
        <fullName evidence="1">Uncharacterized protein</fullName>
    </submittedName>
</protein>
<name>A0AAV4TN64_9ARAC</name>
<comment type="caution">
    <text evidence="1">The sequence shown here is derived from an EMBL/GenBank/DDBJ whole genome shotgun (WGS) entry which is preliminary data.</text>
</comment>
<gene>
    <name evidence="1" type="ORF">CDAR_26711</name>
</gene>
<sequence>MEGVHYPFFPHSPCDGLPNKVISAEAVTVNDFFSLKQQLLSRMFSFLFRGLLTRVCSSTQHFLTKSLGGFSQTKQMQRPADDWNNKITAAETVIVKDPSSQM</sequence>
<evidence type="ECO:0000313" key="1">
    <source>
        <dbReference type="EMBL" id="GIY46197.1"/>
    </source>
</evidence>
<dbReference type="Proteomes" id="UP001054837">
    <property type="component" value="Unassembled WGS sequence"/>
</dbReference>
<accession>A0AAV4TN64</accession>
<keyword evidence="2" id="KW-1185">Reference proteome</keyword>